<dbReference type="AlphaFoldDB" id="A0A2W7SHI2"/>
<dbReference type="Proteomes" id="UP000249720">
    <property type="component" value="Unassembled WGS sequence"/>
</dbReference>
<dbReference type="Gene3D" id="3.20.20.80">
    <property type="entry name" value="Glycosidases"/>
    <property type="match status" value="1"/>
</dbReference>
<dbReference type="InterPro" id="IPR013783">
    <property type="entry name" value="Ig-like_fold"/>
</dbReference>
<dbReference type="InterPro" id="IPR026444">
    <property type="entry name" value="Secre_tail"/>
</dbReference>
<dbReference type="CDD" id="cd11350">
    <property type="entry name" value="AmyAc_4"/>
    <property type="match status" value="1"/>
</dbReference>
<dbReference type="EMBL" id="QKZV01000005">
    <property type="protein sequence ID" value="PZX62345.1"/>
    <property type="molecule type" value="Genomic_DNA"/>
</dbReference>
<dbReference type="SMART" id="SM00642">
    <property type="entry name" value="Aamy"/>
    <property type="match status" value="1"/>
</dbReference>
<accession>A0A2W7SHI2</accession>
<dbReference type="InterPro" id="IPR014756">
    <property type="entry name" value="Ig_E-set"/>
</dbReference>
<evidence type="ECO:0000313" key="4">
    <source>
        <dbReference type="EMBL" id="PZX62345.1"/>
    </source>
</evidence>
<dbReference type="Pfam" id="PF00128">
    <property type="entry name" value="Alpha-amylase"/>
    <property type="match status" value="1"/>
</dbReference>
<comment type="caution">
    <text evidence="4">The sequence shown here is derived from an EMBL/GenBank/DDBJ whole genome shotgun (WGS) entry which is preliminary data.</text>
</comment>
<protein>
    <submittedName>
        <fullName evidence="4">Putative secreted protein (Por secretion system target)</fullName>
    </submittedName>
</protein>
<dbReference type="GO" id="GO:0005975">
    <property type="term" value="P:carbohydrate metabolic process"/>
    <property type="evidence" value="ECO:0007669"/>
    <property type="project" value="InterPro"/>
</dbReference>
<evidence type="ECO:0000313" key="5">
    <source>
        <dbReference type="Proteomes" id="UP000249720"/>
    </source>
</evidence>
<reference evidence="4 5" key="1">
    <citation type="submission" date="2018-06" db="EMBL/GenBank/DDBJ databases">
        <title>Genomic Encyclopedia of Archaeal and Bacterial Type Strains, Phase II (KMG-II): from individual species to whole genera.</title>
        <authorList>
            <person name="Goeker M."/>
        </authorList>
    </citation>
    <scope>NUCLEOTIDE SEQUENCE [LARGE SCALE GENOMIC DNA]</scope>
    <source>
        <strain evidence="4 5">DSM 23241</strain>
    </source>
</reference>
<feature type="chain" id="PRO_5016120384" evidence="2">
    <location>
        <begin position="20"/>
        <end position="972"/>
    </location>
</feature>
<dbReference type="SUPFAM" id="SSF81296">
    <property type="entry name" value="E set domains"/>
    <property type="match status" value="1"/>
</dbReference>
<dbReference type="NCBIfam" id="TIGR04183">
    <property type="entry name" value="Por_Secre_tail"/>
    <property type="match status" value="1"/>
</dbReference>
<dbReference type="OrthoDB" id="9761875at2"/>
<feature type="signal peptide" evidence="2">
    <location>
        <begin position="1"/>
        <end position="19"/>
    </location>
</feature>
<proteinExistence type="inferred from homology"/>
<dbReference type="Gene3D" id="2.60.40.10">
    <property type="entry name" value="Immunoglobulins"/>
    <property type="match status" value="1"/>
</dbReference>
<keyword evidence="2" id="KW-0732">Signal</keyword>
<dbReference type="SUPFAM" id="SSF51445">
    <property type="entry name" value="(Trans)glycosidases"/>
    <property type="match status" value="1"/>
</dbReference>
<evidence type="ECO:0000256" key="2">
    <source>
        <dbReference type="SAM" id="SignalP"/>
    </source>
</evidence>
<evidence type="ECO:0000256" key="1">
    <source>
        <dbReference type="ARBA" id="ARBA00008061"/>
    </source>
</evidence>
<keyword evidence="5" id="KW-1185">Reference proteome</keyword>
<dbReference type="InterPro" id="IPR006047">
    <property type="entry name" value="GH13_cat_dom"/>
</dbReference>
<dbReference type="RefSeq" id="WP_111295496.1">
    <property type="nucleotide sequence ID" value="NZ_QKZV01000005.1"/>
</dbReference>
<dbReference type="PANTHER" id="PTHR43002">
    <property type="entry name" value="GLYCOGEN DEBRANCHING ENZYME"/>
    <property type="match status" value="1"/>
</dbReference>
<dbReference type="InterPro" id="IPR017853">
    <property type="entry name" value="GH"/>
</dbReference>
<organism evidence="4 5">
    <name type="scientific">Hydrotalea sandarakina</name>
    <dbReference type="NCBI Taxonomy" id="1004304"/>
    <lineage>
        <taxon>Bacteria</taxon>
        <taxon>Pseudomonadati</taxon>
        <taxon>Bacteroidota</taxon>
        <taxon>Chitinophagia</taxon>
        <taxon>Chitinophagales</taxon>
        <taxon>Chitinophagaceae</taxon>
        <taxon>Hydrotalea</taxon>
    </lineage>
</organism>
<feature type="domain" description="Glycosyl hydrolase family 13 catalytic" evidence="3">
    <location>
        <begin position="399"/>
        <end position="775"/>
    </location>
</feature>
<comment type="similarity">
    <text evidence="1">Belongs to the glycosyl hydrolase 13 family.</text>
</comment>
<name>A0A2W7SHI2_9BACT</name>
<gene>
    <name evidence="4" type="ORF">LX80_01827</name>
</gene>
<sequence length="972" mass="108460">MKKFLLVPFLCLGILVAHAQLLSWSPAFIQDTSSKIVITCDATKGNKGLLNYTPVTNVYVHIGVITTASTSSTDWKYVPFTWGTTNLAANAPSVGTNLWQYTINGGLRNFFNITNPNEKILKIAILFRNGNGSLKQANADGSDMYIPVYDNGLYARIDTPLKQPTYIPILEPFTKNIGDTLVINAKASQPSRLTIYYNGSAIVQDSPAVTLSARPVIAAAGTQTVIAEAYNGTVFSRDTVSFLVSGGTNIAPLPNGVTDGINYEPGDTSVTLVLFAPHKNKIIVLGDFNNWTPSLNYQMNLTPDSLRFWIRITGLTPGVEYAYQYQIDGSLYVADYNTEKVLDKNVDPQIPSTTYPNLKPFPAGAVGSLVSVLQTAKPAYNWQVTNFNRPDKRNLLIYELLIRDFTATQNWKGLQDTLTYLKRLGVNAIEVMPFNNFEGYSSWGYNPNFYFAPDKVYGTETAVKQFIDACHQQGIAVIMDMVMNHSFGSSPMVQMYWDPVNNIPAANSPWFNQYPTHAYNVGYQFNHQSQATIDFRNRVITYWLTKYKIDGFRWDLAKGFTQKNTCDAYGNNCNVAAWGNYDSGRVATWKNIYDKIQSVSSGAYCILEMFADNSEELVEANYGMMLWGNLNSNFNQATMGYSNPSWDISYGVYTNRGYSQPNLITYMESHDEERLMYKNEQYGNSNGSYNIKDTATGLKRNAMATALWAMIPGPKMLWQFGELGYDYSINYCMSTNTVDPSGTCRTDPKPLRWDYLTQPNRLALYNVYAQLFKLRTNPIYSSTFASPKNISYNLGNAFKQLIVTGDSLSVVFVGNFDVNQQSATVTFPTAGTWYSYLTSKTITASGGADNITLQPGEYYVYTNKNVNNTVVTAIPPITNPLENMQLQVMPNPAGANATVQFELPVSGNARIDVYNIEGQYMANIWNGFKPKGIQTISLYSNNFTNAGLPNGLYFIVLEQNGNRKVQKFLLAK</sequence>
<evidence type="ECO:0000259" key="3">
    <source>
        <dbReference type="SMART" id="SM00642"/>
    </source>
</evidence>